<feature type="domain" description="EDS1 EP" evidence="7">
    <location>
        <begin position="351"/>
        <end position="451"/>
    </location>
</feature>
<evidence type="ECO:0000256" key="2">
    <source>
        <dbReference type="ARBA" id="ARBA00004496"/>
    </source>
</evidence>
<dbReference type="InterPro" id="IPR044214">
    <property type="entry name" value="EDS1-like"/>
</dbReference>
<dbReference type="GO" id="GO:0006952">
    <property type="term" value="P:defense response"/>
    <property type="evidence" value="ECO:0007669"/>
    <property type="project" value="UniProtKB-KW"/>
</dbReference>
<keyword evidence="5" id="KW-0539">Nucleus</keyword>
<dbReference type="Pfam" id="PF18117">
    <property type="entry name" value="EDS1_EP"/>
    <property type="match status" value="1"/>
</dbReference>
<proteinExistence type="predicted"/>
<evidence type="ECO:0000259" key="6">
    <source>
        <dbReference type="Pfam" id="PF01764"/>
    </source>
</evidence>
<dbReference type="InterPro" id="IPR029058">
    <property type="entry name" value="AB_hydrolase_fold"/>
</dbReference>
<gene>
    <name evidence="8" type="primary">LIP_6</name>
    <name evidence="8" type="ORF">g.119906</name>
</gene>
<evidence type="ECO:0000313" key="8">
    <source>
        <dbReference type="EMBL" id="JAT62364.1"/>
    </source>
</evidence>
<accession>A0A1D1Z675</accession>
<keyword evidence="4" id="KW-0611">Plant defense</keyword>
<feature type="domain" description="Fungal lipase-type" evidence="6">
    <location>
        <begin position="7"/>
        <end position="87"/>
    </location>
</feature>
<dbReference type="Gene3D" id="3.40.50.1820">
    <property type="entry name" value="alpha/beta hydrolase"/>
    <property type="match status" value="1"/>
</dbReference>
<dbReference type="PANTHER" id="PTHR47090">
    <property type="entry name" value="PROTEIN EDS1-RELATED"/>
    <property type="match status" value="1"/>
</dbReference>
<evidence type="ECO:0000256" key="4">
    <source>
        <dbReference type="ARBA" id="ARBA00022821"/>
    </source>
</evidence>
<dbReference type="InterPro" id="IPR002921">
    <property type="entry name" value="Fungal_lipase-type"/>
</dbReference>
<dbReference type="InterPro" id="IPR041266">
    <property type="entry name" value="EDS1_EP"/>
</dbReference>
<evidence type="ECO:0000259" key="7">
    <source>
        <dbReference type="Pfam" id="PF18117"/>
    </source>
</evidence>
<comment type="subcellular location">
    <subcellularLocation>
        <location evidence="2">Cytoplasm</location>
    </subcellularLocation>
    <subcellularLocation>
        <location evidence="1">Nucleus</location>
    </subcellularLocation>
</comment>
<feature type="non-terminal residue" evidence="8">
    <location>
        <position position="1"/>
    </location>
</feature>
<evidence type="ECO:0000256" key="5">
    <source>
        <dbReference type="ARBA" id="ARBA00023242"/>
    </source>
</evidence>
<organism evidence="8">
    <name type="scientific">Anthurium amnicola</name>
    <dbReference type="NCBI Taxonomy" id="1678845"/>
    <lineage>
        <taxon>Eukaryota</taxon>
        <taxon>Viridiplantae</taxon>
        <taxon>Streptophyta</taxon>
        <taxon>Embryophyta</taxon>
        <taxon>Tracheophyta</taxon>
        <taxon>Spermatophyta</taxon>
        <taxon>Magnoliopsida</taxon>
        <taxon>Liliopsida</taxon>
        <taxon>Araceae</taxon>
        <taxon>Pothoideae</taxon>
        <taxon>Potheae</taxon>
        <taxon>Anthurium</taxon>
    </lineage>
</organism>
<dbReference type="AlphaFoldDB" id="A0A1D1Z675"/>
<keyword evidence="3" id="KW-0963">Cytoplasm</keyword>
<name>A0A1D1Z675_9ARAE</name>
<dbReference type="PANTHER" id="PTHR47090:SF2">
    <property type="entry name" value="PROTEIN EDS1-RELATED"/>
    <property type="match status" value="1"/>
</dbReference>
<sequence length="475" mass="54097">VDKALNGKWQIIFTGHSSGGSISALAAAWLLEYLRVQSSSHSYPLCVTFGSPLVGNNVFNYSLLREGWSCYFLHFVMNFDIVPRIFLAPLQSIKMDFQAILHILYSKSFCFGLNFVENSQLVTFFTTVLRNSQSIATHCACLFMRCTNPLLATFTGLTQLSPYRPFGEYVFCTSDRSPVVVKNSEAVLQLLLYALQPGHEQEVVEAAHGSVKEHLVYESAMQKNFKMPDVVYLDHLDAVPPSLSDAGSEEIQLVGTLFEDLRLSAEARLCLHAAGEQEKQRQRNLVTVDTTYSKIVDALRFLSEYQERCMNRGLGYYDTFKVQNHSDDFNANVKRMELAGLWDQIVEMVRRHAKNEDTGPYLLKGRPSRYKYTQAWLEYTHQMPRGSSSESCFWAKVEELCIGSNKGKPYLEMEGRITELEEEAKHWRSRGLLKEDVFLEDSTFVKWWKTLPGAHRLKSHIRICSQPLSNGQGLS</sequence>
<dbReference type="GO" id="GO:0005634">
    <property type="term" value="C:nucleus"/>
    <property type="evidence" value="ECO:0007669"/>
    <property type="project" value="UniProtKB-SubCell"/>
</dbReference>
<protein>
    <submittedName>
        <fullName evidence="8">Lipase</fullName>
    </submittedName>
</protein>
<dbReference type="GO" id="GO:0006629">
    <property type="term" value="P:lipid metabolic process"/>
    <property type="evidence" value="ECO:0007669"/>
    <property type="project" value="InterPro"/>
</dbReference>
<dbReference type="GO" id="GO:0005737">
    <property type="term" value="C:cytoplasm"/>
    <property type="evidence" value="ECO:0007669"/>
    <property type="project" value="UniProtKB-SubCell"/>
</dbReference>
<reference evidence="8" key="1">
    <citation type="submission" date="2015-07" db="EMBL/GenBank/DDBJ databases">
        <title>Transcriptome Assembly of Anthurium amnicola.</title>
        <authorList>
            <person name="Suzuki J."/>
        </authorList>
    </citation>
    <scope>NUCLEOTIDE SEQUENCE</scope>
</reference>
<evidence type="ECO:0000256" key="3">
    <source>
        <dbReference type="ARBA" id="ARBA00022490"/>
    </source>
</evidence>
<evidence type="ECO:0000256" key="1">
    <source>
        <dbReference type="ARBA" id="ARBA00004123"/>
    </source>
</evidence>
<dbReference type="Pfam" id="PF01764">
    <property type="entry name" value="Lipase_3"/>
    <property type="match status" value="1"/>
</dbReference>
<dbReference type="EMBL" id="GDJX01005572">
    <property type="protein sequence ID" value="JAT62364.1"/>
    <property type="molecule type" value="Transcribed_RNA"/>
</dbReference>
<dbReference type="SUPFAM" id="SSF53474">
    <property type="entry name" value="alpha/beta-Hydrolases"/>
    <property type="match status" value="1"/>
</dbReference>